<evidence type="ECO:0000256" key="5">
    <source>
        <dbReference type="ARBA" id="ARBA00023014"/>
    </source>
</evidence>
<sequence length="408" mass="44565">MQTHIHPELVGRPDILEADEILRSCVHCGFCTATCPTYQLLGDELDGPRGRIYLIKNLLEDNAISAKSVDHLDRCLTCRACETTCPSGVRYGRLLDIGKELVAEKSIKPSMIRRSVISMLRFVVPKAALFGPMLRLGQYVRPLMPAVLARHMPYLSRKTYSVPAVTMPTGSVLVLQGCVQKIATPQVNQGLAKLLATQNIVVEMLAAESCCGSLDYHLAAHTVARERMCRLIDQIYPRLSQVDAIVSTASGCGVTIKDYPEILHADGEYSRKAEQIVAKLVDVSELLATYTFDCEPARVAFHSPCTLQHGQKITGVVERILQASGFELTAVQDAHLCCGSAGTYSILQPEISQRLLVNKVASLVAQDAEFIATANIGCHLHLQSGTAVPVVHWVELLADRVRHEAGDS</sequence>
<keyword evidence="2 6" id="KW-0479">Metal-binding</keyword>
<keyword evidence="5 6" id="KW-0411">Iron-sulfur</keyword>
<dbReference type="FunFam" id="1.10.1060.10:FF:000012">
    <property type="entry name" value="Glycolate oxidase iron-sulfur subunit"/>
    <property type="match status" value="1"/>
</dbReference>
<dbReference type="AlphaFoldDB" id="A0A972VVC0"/>
<dbReference type="InterPro" id="IPR004017">
    <property type="entry name" value="Cys_rich_dom"/>
</dbReference>
<dbReference type="EC" id="1.1.99.14" evidence="6"/>
<dbReference type="Pfam" id="PF13183">
    <property type="entry name" value="Fer4_8"/>
    <property type="match status" value="1"/>
</dbReference>
<dbReference type="EMBL" id="JABMOJ010000049">
    <property type="protein sequence ID" value="NQV63969.1"/>
    <property type="molecule type" value="Genomic_DNA"/>
</dbReference>
<keyword evidence="3" id="KW-0677">Repeat</keyword>
<accession>A0A972VVC0</accession>
<dbReference type="Gene3D" id="1.10.1060.10">
    <property type="entry name" value="Alpha-helical ferredoxin"/>
    <property type="match status" value="1"/>
</dbReference>
<reference evidence="8" key="1">
    <citation type="submission" date="2020-05" db="EMBL/GenBank/DDBJ databases">
        <title>Sulfur intermediates as new biogeochemical hubs in an aquatic model microbial ecosystem.</title>
        <authorList>
            <person name="Vigneron A."/>
        </authorList>
    </citation>
    <scope>NUCLEOTIDE SEQUENCE</scope>
    <source>
        <strain evidence="8">Bin.250</strain>
    </source>
</reference>
<gene>
    <name evidence="8" type="primary">glcF</name>
    <name evidence="8" type="ORF">HQ497_01270</name>
</gene>
<evidence type="ECO:0000313" key="8">
    <source>
        <dbReference type="EMBL" id="NQV63969.1"/>
    </source>
</evidence>
<comment type="catalytic activity">
    <reaction evidence="6">
        <text>glycolate + A = glyoxylate + AH2</text>
        <dbReference type="Rhea" id="RHEA:21264"/>
        <dbReference type="ChEBI" id="CHEBI:13193"/>
        <dbReference type="ChEBI" id="CHEBI:17499"/>
        <dbReference type="ChEBI" id="CHEBI:29805"/>
        <dbReference type="ChEBI" id="CHEBI:36655"/>
        <dbReference type="EC" id="1.1.99.14"/>
    </reaction>
</comment>
<dbReference type="GO" id="GO:0051539">
    <property type="term" value="F:4 iron, 4 sulfur cluster binding"/>
    <property type="evidence" value="ECO:0007669"/>
    <property type="project" value="UniProtKB-UniRule"/>
</dbReference>
<keyword evidence="4 6" id="KW-0408">Iron</keyword>
<dbReference type="PROSITE" id="PS00198">
    <property type="entry name" value="4FE4S_FER_1"/>
    <property type="match status" value="1"/>
</dbReference>
<protein>
    <recommendedName>
        <fullName evidence="6">Glycolate oxidase iron-sulfur subunit</fullName>
        <ecNumber evidence="6">1.1.99.14</ecNumber>
    </recommendedName>
</protein>
<dbReference type="InterPro" id="IPR017896">
    <property type="entry name" value="4Fe4S_Fe-S-bd"/>
</dbReference>
<dbReference type="PROSITE" id="PS51379">
    <property type="entry name" value="4FE4S_FER_2"/>
    <property type="match status" value="2"/>
</dbReference>
<evidence type="ECO:0000256" key="1">
    <source>
        <dbReference type="ARBA" id="ARBA00022485"/>
    </source>
</evidence>
<dbReference type="InterPro" id="IPR009051">
    <property type="entry name" value="Helical_ferredxn"/>
</dbReference>
<dbReference type="SUPFAM" id="SSF54862">
    <property type="entry name" value="4Fe-4S ferredoxins"/>
    <property type="match status" value="1"/>
</dbReference>
<evidence type="ECO:0000256" key="4">
    <source>
        <dbReference type="ARBA" id="ARBA00023004"/>
    </source>
</evidence>
<keyword evidence="1 6" id="KW-0004">4Fe-4S</keyword>
<comment type="cofactor">
    <cofactor evidence="6">
        <name>[4Fe-4S] cluster</name>
        <dbReference type="ChEBI" id="CHEBI:49883"/>
    </cofactor>
    <text evidence="6">Binds 2 [4Fe-4S] clusters.</text>
</comment>
<dbReference type="Pfam" id="PF02754">
    <property type="entry name" value="CCG"/>
    <property type="match status" value="2"/>
</dbReference>
<dbReference type="PANTHER" id="PTHR32479">
    <property type="entry name" value="GLYCOLATE OXIDASE IRON-SULFUR SUBUNIT"/>
    <property type="match status" value="1"/>
</dbReference>
<keyword evidence="6" id="KW-0813">Transport</keyword>
<proteinExistence type="predicted"/>
<evidence type="ECO:0000256" key="2">
    <source>
        <dbReference type="ARBA" id="ARBA00022723"/>
    </source>
</evidence>
<evidence type="ECO:0000313" key="9">
    <source>
        <dbReference type="Proteomes" id="UP000754644"/>
    </source>
</evidence>
<dbReference type="NCBIfam" id="NF008434">
    <property type="entry name" value="PRK11274.1"/>
    <property type="match status" value="1"/>
</dbReference>
<dbReference type="GO" id="GO:0019154">
    <property type="term" value="F:glycolate dehydrogenase activity"/>
    <property type="evidence" value="ECO:0007669"/>
    <property type="project" value="UniProtKB-EC"/>
</dbReference>
<keyword evidence="8" id="KW-0560">Oxidoreductase</keyword>
<dbReference type="PANTHER" id="PTHR32479:SF17">
    <property type="entry name" value="GLYCOLATE OXIDASE IRON-SULFUR SUBUNIT"/>
    <property type="match status" value="1"/>
</dbReference>
<evidence type="ECO:0000259" key="7">
    <source>
        <dbReference type="PROSITE" id="PS51379"/>
    </source>
</evidence>
<keyword evidence="6" id="KW-0249">Electron transport</keyword>
<comment type="function">
    <text evidence="6">Component of a complex that catalyzes the oxidation of glycolate to glyoxylate.</text>
</comment>
<evidence type="ECO:0000256" key="3">
    <source>
        <dbReference type="ARBA" id="ARBA00022737"/>
    </source>
</evidence>
<comment type="catalytic activity">
    <reaction evidence="6">
        <text>(R)-lactate + A = pyruvate + AH2</text>
        <dbReference type="Rhea" id="RHEA:15089"/>
        <dbReference type="ChEBI" id="CHEBI:13193"/>
        <dbReference type="ChEBI" id="CHEBI:15361"/>
        <dbReference type="ChEBI" id="CHEBI:16004"/>
        <dbReference type="ChEBI" id="CHEBI:17499"/>
    </reaction>
</comment>
<dbReference type="InterPro" id="IPR012257">
    <property type="entry name" value="Glc_ox_4Fe-4S"/>
</dbReference>
<dbReference type="PIRSF" id="PIRSF000139">
    <property type="entry name" value="Glc_ox_4Fe-4S"/>
    <property type="match status" value="1"/>
</dbReference>
<feature type="domain" description="4Fe-4S ferredoxin-type" evidence="7">
    <location>
        <begin position="65"/>
        <end position="89"/>
    </location>
</feature>
<name>A0A972VVC0_9GAMM</name>
<feature type="domain" description="4Fe-4S ferredoxin-type" evidence="7">
    <location>
        <begin position="14"/>
        <end position="47"/>
    </location>
</feature>
<dbReference type="Proteomes" id="UP000754644">
    <property type="component" value="Unassembled WGS sequence"/>
</dbReference>
<comment type="caution">
    <text evidence="8">The sequence shown here is derived from an EMBL/GenBank/DDBJ whole genome shotgun (WGS) entry which is preliminary data.</text>
</comment>
<dbReference type="GO" id="GO:0046872">
    <property type="term" value="F:metal ion binding"/>
    <property type="evidence" value="ECO:0007669"/>
    <property type="project" value="UniProtKB-UniRule"/>
</dbReference>
<evidence type="ECO:0000256" key="6">
    <source>
        <dbReference type="PIRNR" id="PIRNR000139"/>
    </source>
</evidence>
<dbReference type="InterPro" id="IPR017900">
    <property type="entry name" value="4Fe4S_Fe_S_CS"/>
</dbReference>
<organism evidence="8 9">
    <name type="scientific">SAR86 cluster bacterium</name>
    <dbReference type="NCBI Taxonomy" id="2030880"/>
    <lineage>
        <taxon>Bacteria</taxon>
        <taxon>Pseudomonadati</taxon>
        <taxon>Pseudomonadota</taxon>
        <taxon>Gammaproteobacteria</taxon>
        <taxon>SAR86 cluster</taxon>
    </lineage>
</organism>